<protein>
    <submittedName>
        <fullName evidence="1">Uncharacterized protein</fullName>
    </submittedName>
</protein>
<organism evidence="1">
    <name type="scientific">Pseudomonas sp. 13.2</name>
    <dbReference type="NCBI Taxonomy" id="3144665"/>
    <lineage>
        <taxon>Bacteria</taxon>
        <taxon>Pseudomonadati</taxon>
        <taxon>Pseudomonadota</taxon>
        <taxon>Gammaproteobacteria</taxon>
        <taxon>Pseudomonadales</taxon>
        <taxon>Pseudomonadaceae</taxon>
        <taxon>Pseudomonas</taxon>
    </lineage>
</organism>
<reference evidence="1" key="1">
    <citation type="journal article" date="2019" name="Microbiol. Resour. Announc.">
        <title>Draft Genome Sequences of Five Environmental Bacterial Isolates That Degrade Polyethylene Terephthalate Plastic.</title>
        <authorList>
            <person name="Leon-Zayas R."/>
            <person name="Roberts C."/>
            <person name="Vague M."/>
            <person name="Mellies J.L."/>
        </authorList>
    </citation>
    <scope>NUCLEOTIDE SEQUENCE</scope>
    <source>
        <strain evidence="1">13.2</strain>
    </source>
</reference>
<sequence>MAIVDAVADRGDGLEAAGHGIEIADLLKLGRAIFDALQRHLVGGLLPLDGDQLIRTGSDELGLGHRSALLPLQFVQASKYATTNTLRLTHSNQLALVSGQAQPFRLGVVQILHYENFVVLPIELILAASNKIVVPDRSFAERSPRLVD</sequence>
<gene>
    <name evidence="1" type="ORF">ABH853_22005</name>
</gene>
<evidence type="ECO:0000313" key="1">
    <source>
        <dbReference type="EMBL" id="XBG31094.1"/>
    </source>
</evidence>
<name>A0AAU7BF25_9PSED</name>
<dbReference type="AlphaFoldDB" id="A0AAU7BF25"/>
<accession>A0AAU7BF25</accession>
<dbReference type="EMBL" id="CP157179">
    <property type="protein sequence ID" value="XBG31094.1"/>
    <property type="molecule type" value="Genomic_DNA"/>
</dbReference>
<reference evidence="1" key="2">
    <citation type="submission" date="2024-05" db="EMBL/GenBank/DDBJ databases">
        <authorList>
            <person name="Mellies J."/>
            <person name="Newton I."/>
        </authorList>
    </citation>
    <scope>NUCLEOTIDE SEQUENCE</scope>
    <source>
        <strain evidence="1">13.2</strain>
    </source>
</reference>
<proteinExistence type="predicted"/>